<evidence type="ECO:0000256" key="2">
    <source>
        <dbReference type="ARBA" id="ARBA00023002"/>
    </source>
</evidence>
<evidence type="ECO:0000313" key="7">
    <source>
        <dbReference type="Proteomes" id="UP000653231"/>
    </source>
</evidence>
<dbReference type="InterPro" id="IPR029061">
    <property type="entry name" value="THDP-binding"/>
</dbReference>
<evidence type="ECO:0000256" key="1">
    <source>
        <dbReference type="ARBA" id="ARBA00001964"/>
    </source>
</evidence>
<gene>
    <name evidence="6" type="primary">pdhA</name>
    <name evidence="6" type="ORF">IEQ31_30580</name>
</gene>
<evidence type="ECO:0000256" key="4">
    <source>
        <dbReference type="SAM" id="MobiDB-lite"/>
    </source>
</evidence>
<keyword evidence="6" id="KW-0670">Pyruvate</keyword>
<dbReference type="Proteomes" id="UP000653231">
    <property type="component" value="Unassembled WGS sequence"/>
</dbReference>
<keyword evidence="7" id="KW-1185">Reference proteome</keyword>
<feature type="domain" description="Dehydrogenase E1 component" evidence="5">
    <location>
        <begin position="95"/>
        <end position="362"/>
    </location>
</feature>
<dbReference type="Pfam" id="PF00676">
    <property type="entry name" value="E1_dh"/>
    <property type="match status" value="1"/>
</dbReference>
<feature type="region of interest" description="Disordered" evidence="4">
    <location>
        <begin position="34"/>
        <end position="57"/>
    </location>
</feature>
<comment type="cofactor">
    <cofactor evidence="1">
        <name>thiamine diphosphate</name>
        <dbReference type="ChEBI" id="CHEBI:58937"/>
    </cofactor>
</comment>
<sequence>MGGHTKPQLTGVAGTPCEPSRATAAMIGCARCDKPVDEEGSGAPGSGHRCQRGDDVRRQDEAEDLVQLLTPEGERVAHPEYDLDLSKSQYRGLYRDMALVRRIDREAFALQRLGELGMWIPCLGQEAAQIGSGRALEPDDHVFPSYREHGVAWCRGIAPLALMGMLRGTTNGGWDPRETRFHLYTIVLGAQTLHAVGYAMGVRRDGDDSAVVAYFGDGAASEGDVSEAFNFAAVFDAPVVFFCQNNQWAISHPVGRQSRAPIYQRARGFGFPGVRVDGNDVLACLAVTRAALRHVRSGGGPFLIEAHTYRMGPHTTSDDPGRYQPAEELDEWRKKDPIARIRAYLLREGMADEAFFTEVDEEGDRIALELRNGIIAMPDPPVDAMFDHVYADRHALVEEERAWYAAYLDRFEEPGA</sequence>
<keyword evidence="2" id="KW-0560">Oxidoreductase</keyword>
<dbReference type="CDD" id="cd02000">
    <property type="entry name" value="TPP_E1_PDC_ADC_BCADC"/>
    <property type="match status" value="1"/>
</dbReference>
<evidence type="ECO:0000313" key="6">
    <source>
        <dbReference type="EMBL" id="MBD3147493.1"/>
    </source>
</evidence>
<dbReference type="InterPro" id="IPR017596">
    <property type="entry name" value="PdhA/BkdA"/>
</dbReference>
<protein>
    <submittedName>
        <fullName evidence="6">Pyruvate dehydrogenase (Acetyl-transferring) E1 component subunit alpha</fullName>
    </submittedName>
</protein>
<proteinExistence type="predicted"/>
<keyword evidence="3" id="KW-0786">Thiamine pyrophosphate</keyword>
<dbReference type="EMBL" id="JACXRZ010000031">
    <property type="protein sequence ID" value="MBD3147493.1"/>
    <property type="molecule type" value="Genomic_DNA"/>
</dbReference>
<dbReference type="Gene3D" id="3.40.50.970">
    <property type="match status" value="1"/>
</dbReference>
<dbReference type="InterPro" id="IPR001017">
    <property type="entry name" value="DH_E1"/>
</dbReference>
<evidence type="ECO:0000256" key="3">
    <source>
        <dbReference type="ARBA" id="ARBA00023052"/>
    </source>
</evidence>
<comment type="caution">
    <text evidence="6">The sequence shown here is derived from an EMBL/GenBank/DDBJ whole genome shotgun (WGS) entry which is preliminary data.</text>
</comment>
<dbReference type="PANTHER" id="PTHR43380">
    <property type="entry name" value="2-OXOISOVALERATE DEHYDROGENASE SUBUNIT ALPHA, MITOCHONDRIAL"/>
    <property type="match status" value="1"/>
</dbReference>
<reference evidence="6 7" key="1">
    <citation type="submission" date="2020-09" db="EMBL/GenBank/DDBJ databases">
        <title>Actinomycete isolated from the Camponotus japonicus Mayr.</title>
        <authorList>
            <person name="Gong X."/>
        </authorList>
    </citation>
    <scope>NUCLEOTIDE SEQUENCE [LARGE SCALE GENOMIC DNA]</scope>
    <source>
        <strain evidence="6 7">2C-HV3</strain>
    </source>
</reference>
<name>A0ABR8LG94_9ACTN</name>
<organism evidence="6 7">
    <name type="scientific">Microbispora bryophytorum subsp. camponoti</name>
    <dbReference type="NCBI Taxonomy" id="1677852"/>
    <lineage>
        <taxon>Bacteria</taxon>
        <taxon>Bacillati</taxon>
        <taxon>Actinomycetota</taxon>
        <taxon>Actinomycetes</taxon>
        <taxon>Streptosporangiales</taxon>
        <taxon>Streptosporangiaceae</taxon>
        <taxon>Microbispora</taxon>
    </lineage>
</organism>
<dbReference type="SUPFAM" id="SSF52518">
    <property type="entry name" value="Thiamin diphosphate-binding fold (THDP-binding)"/>
    <property type="match status" value="1"/>
</dbReference>
<dbReference type="PANTHER" id="PTHR43380:SF1">
    <property type="entry name" value="2-OXOISOVALERATE DEHYDROGENASE SUBUNIT ALPHA, MITOCHONDRIAL"/>
    <property type="match status" value="1"/>
</dbReference>
<dbReference type="NCBIfam" id="TIGR03181">
    <property type="entry name" value="PDH_E1_alph_x"/>
    <property type="match status" value="1"/>
</dbReference>
<evidence type="ECO:0000259" key="5">
    <source>
        <dbReference type="Pfam" id="PF00676"/>
    </source>
</evidence>
<accession>A0ABR8LG94</accession>
<dbReference type="InterPro" id="IPR050771">
    <property type="entry name" value="Alpha-ketoacid_DH_E1_comp"/>
</dbReference>